<dbReference type="InterPro" id="IPR000595">
    <property type="entry name" value="cNMP-bd_dom"/>
</dbReference>
<dbReference type="SUPFAM" id="SSF46785">
    <property type="entry name" value="Winged helix' DNA-binding domain"/>
    <property type="match status" value="1"/>
</dbReference>
<dbReference type="Proteomes" id="UP000323521">
    <property type="component" value="Chromosome"/>
</dbReference>
<proteinExistence type="predicted"/>
<evidence type="ECO:0008006" key="8">
    <source>
        <dbReference type="Google" id="ProtNLM"/>
    </source>
</evidence>
<dbReference type="InterPro" id="IPR014710">
    <property type="entry name" value="RmlC-like_jellyroll"/>
</dbReference>
<dbReference type="SUPFAM" id="SSF51206">
    <property type="entry name" value="cAMP-binding domain-like"/>
    <property type="match status" value="1"/>
</dbReference>
<evidence type="ECO:0000259" key="5">
    <source>
        <dbReference type="PROSITE" id="PS51063"/>
    </source>
</evidence>
<feature type="domain" description="HTH crp-type" evidence="5">
    <location>
        <begin position="139"/>
        <end position="212"/>
    </location>
</feature>
<dbReference type="GO" id="GO:0006355">
    <property type="term" value="P:regulation of DNA-templated transcription"/>
    <property type="evidence" value="ECO:0007669"/>
    <property type="project" value="InterPro"/>
</dbReference>
<dbReference type="CDD" id="cd00038">
    <property type="entry name" value="CAP_ED"/>
    <property type="match status" value="1"/>
</dbReference>
<keyword evidence="7" id="KW-1185">Reference proteome</keyword>
<dbReference type="Pfam" id="PF13545">
    <property type="entry name" value="HTH_Crp_2"/>
    <property type="match status" value="1"/>
</dbReference>
<dbReference type="PROSITE" id="PS51063">
    <property type="entry name" value="HTH_CRP_2"/>
    <property type="match status" value="1"/>
</dbReference>
<keyword evidence="2" id="KW-0238">DNA-binding</keyword>
<sequence>MSIFIEDDISDLYLKMLNDKGIKIIFNKNDEIISQGKFVDNLYLIEDGYVKLSMISDVGKMHIIGFCGMLSWFGENFYFNNGGKSNFFVQAFSEVKCLVFRHEMVRSFMANYEISLSIYKSLIKKNVLVEDKIKNLSFFDTRQRISWVLKCLIDRFGIQEKEGILINFPITRQDLADLSSSSIEAVDVFIRKAKNNGMIDRKDGFILIKNRNLIQFY</sequence>
<dbReference type="InterPro" id="IPR018490">
    <property type="entry name" value="cNMP-bd_dom_sf"/>
</dbReference>
<evidence type="ECO:0000313" key="7">
    <source>
        <dbReference type="Proteomes" id="UP000323521"/>
    </source>
</evidence>
<gene>
    <name evidence="6" type="ORF">DCMF_08770</name>
</gene>
<evidence type="ECO:0000256" key="3">
    <source>
        <dbReference type="ARBA" id="ARBA00023163"/>
    </source>
</evidence>
<dbReference type="InterPro" id="IPR036390">
    <property type="entry name" value="WH_DNA-bd_sf"/>
</dbReference>
<protein>
    <recommendedName>
        <fullName evidence="8">Crp/Fnr family transcriptional regulator</fullName>
    </recommendedName>
</protein>
<dbReference type="Gene3D" id="1.10.10.10">
    <property type="entry name" value="Winged helix-like DNA-binding domain superfamily/Winged helix DNA-binding domain"/>
    <property type="match status" value="1"/>
</dbReference>
<dbReference type="InterPro" id="IPR036388">
    <property type="entry name" value="WH-like_DNA-bd_sf"/>
</dbReference>
<dbReference type="RefSeq" id="WP_148134082.1">
    <property type="nucleotide sequence ID" value="NZ_CP017634.1"/>
</dbReference>
<dbReference type="GO" id="GO:0003677">
    <property type="term" value="F:DNA binding"/>
    <property type="evidence" value="ECO:0007669"/>
    <property type="project" value="UniProtKB-KW"/>
</dbReference>
<dbReference type="Pfam" id="PF00027">
    <property type="entry name" value="cNMP_binding"/>
    <property type="match status" value="1"/>
</dbReference>
<evidence type="ECO:0000313" key="6">
    <source>
        <dbReference type="EMBL" id="ATW24854.1"/>
    </source>
</evidence>
<dbReference type="AlphaFoldDB" id="A0A3G1KQX3"/>
<keyword evidence="1" id="KW-0805">Transcription regulation</keyword>
<accession>A0A3G1KQX3</accession>
<evidence type="ECO:0000259" key="4">
    <source>
        <dbReference type="PROSITE" id="PS50042"/>
    </source>
</evidence>
<dbReference type="SMART" id="SM00419">
    <property type="entry name" value="HTH_CRP"/>
    <property type="match status" value="1"/>
</dbReference>
<reference evidence="6 7" key="1">
    <citation type="submission" date="2016-10" db="EMBL/GenBank/DDBJ databases">
        <title>Complete Genome Sequence of Peptococcaceae strain DCMF.</title>
        <authorList>
            <person name="Edwards R.J."/>
            <person name="Holland S.I."/>
            <person name="Deshpande N.P."/>
            <person name="Wong Y.K."/>
            <person name="Ertan H."/>
            <person name="Manefield M."/>
            <person name="Russell T.L."/>
            <person name="Lee M.J."/>
        </authorList>
    </citation>
    <scope>NUCLEOTIDE SEQUENCE [LARGE SCALE GENOMIC DNA]</scope>
    <source>
        <strain evidence="6 7">DCMF</strain>
    </source>
</reference>
<evidence type="ECO:0000256" key="1">
    <source>
        <dbReference type="ARBA" id="ARBA00023015"/>
    </source>
</evidence>
<feature type="domain" description="Cyclic nucleotide-binding" evidence="4">
    <location>
        <begin position="5"/>
        <end position="109"/>
    </location>
</feature>
<dbReference type="Gene3D" id="2.60.120.10">
    <property type="entry name" value="Jelly Rolls"/>
    <property type="match status" value="1"/>
</dbReference>
<dbReference type="InterPro" id="IPR012318">
    <property type="entry name" value="HTH_CRP"/>
</dbReference>
<dbReference type="PROSITE" id="PS50042">
    <property type="entry name" value="CNMP_BINDING_3"/>
    <property type="match status" value="1"/>
</dbReference>
<dbReference type="EMBL" id="CP017634">
    <property type="protein sequence ID" value="ATW24854.1"/>
    <property type="molecule type" value="Genomic_DNA"/>
</dbReference>
<keyword evidence="3" id="KW-0804">Transcription</keyword>
<evidence type="ECO:0000256" key="2">
    <source>
        <dbReference type="ARBA" id="ARBA00023125"/>
    </source>
</evidence>
<dbReference type="OrthoDB" id="9812325at2"/>
<dbReference type="KEGG" id="fwa:DCMF_08770"/>
<name>A0A3G1KQX3_FORW1</name>
<organism evidence="6 7">
    <name type="scientific">Formimonas warabiya</name>
    <dbReference type="NCBI Taxonomy" id="1761012"/>
    <lineage>
        <taxon>Bacteria</taxon>
        <taxon>Bacillati</taxon>
        <taxon>Bacillota</taxon>
        <taxon>Clostridia</taxon>
        <taxon>Eubacteriales</taxon>
        <taxon>Peptococcaceae</taxon>
        <taxon>Candidatus Formimonas</taxon>
    </lineage>
</organism>